<proteinExistence type="inferred from homology"/>
<dbReference type="Gene3D" id="2.30.40.10">
    <property type="entry name" value="Urease, subunit C, domain 1"/>
    <property type="match status" value="1"/>
</dbReference>
<accession>A0A1H9APK5</accession>
<dbReference type="STRING" id="1855383.SAMN05216548_101468"/>
<dbReference type="RefSeq" id="WP_092494948.1">
    <property type="nucleotide sequence ID" value="NZ_FOFG01000001.1"/>
</dbReference>
<protein>
    <submittedName>
        <fullName evidence="4">Cytosine/adenosine deaminase</fullName>
    </submittedName>
</protein>
<dbReference type="OrthoDB" id="9807210at2"/>
<gene>
    <name evidence="4" type="ORF">SAMN05216548_101468</name>
</gene>
<dbReference type="PANTHER" id="PTHR43794:SF11">
    <property type="entry name" value="AMIDOHYDROLASE-RELATED DOMAIN-CONTAINING PROTEIN"/>
    <property type="match status" value="1"/>
</dbReference>
<keyword evidence="5" id="KW-1185">Reference proteome</keyword>
<dbReference type="SUPFAM" id="SSF51556">
    <property type="entry name" value="Metallo-dependent hydrolases"/>
    <property type="match status" value="1"/>
</dbReference>
<dbReference type="Gene3D" id="3.20.20.140">
    <property type="entry name" value="Metal-dependent hydrolases"/>
    <property type="match status" value="1"/>
</dbReference>
<organism evidence="4 5">
    <name type="scientific">Faunimonas pinastri</name>
    <dbReference type="NCBI Taxonomy" id="1855383"/>
    <lineage>
        <taxon>Bacteria</taxon>
        <taxon>Pseudomonadati</taxon>
        <taxon>Pseudomonadota</taxon>
        <taxon>Alphaproteobacteria</taxon>
        <taxon>Hyphomicrobiales</taxon>
        <taxon>Afifellaceae</taxon>
        <taxon>Faunimonas</taxon>
    </lineage>
</organism>
<dbReference type="PANTHER" id="PTHR43794">
    <property type="entry name" value="AMINOHYDROLASE SSNA-RELATED"/>
    <property type="match status" value="1"/>
</dbReference>
<dbReference type="Proteomes" id="UP000199647">
    <property type="component" value="Unassembled WGS sequence"/>
</dbReference>
<evidence type="ECO:0000313" key="5">
    <source>
        <dbReference type="Proteomes" id="UP000199647"/>
    </source>
</evidence>
<comment type="similarity">
    <text evidence="1">Belongs to the metallo-dependent hydrolases superfamily. ATZ/TRZ family.</text>
</comment>
<evidence type="ECO:0000259" key="3">
    <source>
        <dbReference type="Pfam" id="PF01979"/>
    </source>
</evidence>
<dbReference type="InterPro" id="IPR032466">
    <property type="entry name" value="Metal_Hydrolase"/>
</dbReference>
<dbReference type="InterPro" id="IPR006680">
    <property type="entry name" value="Amidohydro-rel"/>
</dbReference>
<evidence type="ECO:0000256" key="1">
    <source>
        <dbReference type="ARBA" id="ARBA00006745"/>
    </source>
</evidence>
<sequence length="455" mass="50048">MSDTLIRGATILTMNRRREILVEADILVSGDRIAELGRVAVDAVPPGTEIVDGRGLIVMPGLVNSHVHTSQQLGRGIADDVDLLTWLRERIWPFESQLTPEDQYVSTSAIGVEMIKSGVTTFSEAGGQHVDAMGHAVSDLGLRATLCQSSMDNGEGLPEGWILPTDAVLERQIEQNERWHGAADGRIRHWFGLRTIFNCSDDLILRTKAEADRRNTSVQIHVSEIPEENRFARETRGASTVEHLARLGVLAPNLLSVHCVWLSPREIELFGENDAPVVHCPSANMRVLGFAPIPELLASGVAVGIGTDSPPCCNRSDIFDEIYLAALIHKGKRVDPTIMPAESVLDMVTVHGAKCLGWENEIGSLETGKKADLIMIDPREIGTLPIHDLVSTLVYATHSRSVVSSMCDGRWLMRDRKVLTVDEEVILSQVQERADAIRERAGIRLQSRFPVIRPA</sequence>
<dbReference type="AlphaFoldDB" id="A0A1H9APK5"/>
<keyword evidence="2" id="KW-0378">Hydrolase</keyword>
<dbReference type="InterPro" id="IPR050287">
    <property type="entry name" value="MTA/SAH_deaminase"/>
</dbReference>
<dbReference type="InterPro" id="IPR011059">
    <property type="entry name" value="Metal-dep_hydrolase_composite"/>
</dbReference>
<name>A0A1H9APK5_9HYPH</name>
<reference evidence="4 5" key="1">
    <citation type="submission" date="2016-10" db="EMBL/GenBank/DDBJ databases">
        <authorList>
            <person name="de Groot N.N."/>
        </authorList>
    </citation>
    <scope>NUCLEOTIDE SEQUENCE [LARGE SCALE GENOMIC DNA]</scope>
    <source>
        <strain evidence="4 5">A52C2</strain>
    </source>
</reference>
<dbReference type="SUPFAM" id="SSF51338">
    <property type="entry name" value="Composite domain of metallo-dependent hydrolases"/>
    <property type="match status" value="1"/>
</dbReference>
<evidence type="ECO:0000256" key="2">
    <source>
        <dbReference type="ARBA" id="ARBA00022801"/>
    </source>
</evidence>
<feature type="domain" description="Amidohydrolase-related" evidence="3">
    <location>
        <begin position="57"/>
        <end position="411"/>
    </location>
</feature>
<dbReference type="CDD" id="cd01298">
    <property type="entry name" value="ATZ_TRZ_like"/>
    <property type="match status" value="1"/>
</dbReference>
<evidence type="ECO:0000313" key="4">
    <source>
        <dbReference type="EMBL" id="SEP77848.1"/>
    </source>
</evidence>
<dbReference type="EMBL" id="FOFG01000001">
    <property type="protein sequence ID" value="SEP77848.1"/>
    <property type="molecule type" value="Genomic_DNA"/>
</dbReference>
<dbReference type="Pfam" id="PF01979">
    <property type="entry name" value="Amidohydro_1"/>
    <property type="match status" value="1"/>
</dbReference>
<dbReference type="GO" id="GO:0016810">
    <property type="term" value="F:hydrolase activity, acting on carbon-nitrogen (but not peptide) bonds"/>
    <property type="evidence" value="ECO:0007669"/>
    <property type="project" value="InterPro"/>
</dbReference>